<dbReference type="Gene3D" id="3.40.50.720">
    <property type="entry name" value="NAD(P)-binding Rossmann-like Domain"/>
    <property type="match status" value="1"/>
</dbReference>
<evidence type="ECO:0008006" key="6">
    <source>
        <dbReference type="Google" id="ProtNLM"/>
    </source>
</evidence>
<gene>
    <name evidence="4" type="ORF">BaRGS_00006534</name>
</gene>
<evidence type="ECO:0000313" key="4">
    <source>
        <dbReference type="EMBL" id="KAK7502170.1"/>
    </source>
</evidence>
<name>A0ABD0LSB1_9CAEN</name>
<dbReference type="Pfam" id="PF00106">
    <property type="entry name" value="adh_short"/>
    <property type="match status" value="1"/>
</dbReference>
<keyword evidence="2" id="KW-0521">NADP</keyword>
<reference evidence="4 5" key="1">
    <citation type="journal article" date="2023" name="Sci. Data">
        <title>Genome assembly of the Korean intertidal mud-creeper Batillaria attramentaria.</title>
        <authorList>
            <person name="Patra A.K."/>
            <person name="Ho P.T."/>
            <person name="Jun S."/>
            <person name="Lee S.J."/>
            <person name="Kim Y."/>
            <person name="Won Y.J."/>
        </authorList>
    </citation>
    <scope>NUCLEOTIDE SEQUENCE [LARGE SCALE GENOMIC DNA]</scope>
    <source>
        <strain evidence="4">Wonlab-2016</strain>
    </source>
</reference>
<dbReference type="EMBL" id="JACVVK020000027">
    <property type="protein sequence ID" value="KAK7502170.1"/>
    <property type="molecule type" value="Genomic_DNA"/>
</dbReference>
<dbReference type="AlphaFoldDB" id="A0ABD0LSB1"/>
<sequence>MELKFDGKTALVTGAGKGIGRAVAIALQKGGAQTFALSRTQADLDTLKKECPGIQTVTHDVSDWNSTREVVRGLGHVDLLVNNAGQFSHQAFLDIEKEEDVNMIFDTNYKAVVNISQVIAKGMVDRGTGGAIVNVSSLASMIGAKGMTIYGSSKAAIDNLTKIRVNSVNPVVVFTRMGQWARDPAKSEYLLQRIPLGKFAEIEDVTHAVLFLLSDKSAMINGTSVPLEGGYLAC</sequence>
<dbReference type="InterPro" id="IPR002347">
    <property type="entry name" value="SDR_fam"/>
</dbReference>
<organism evidence="4 5">
    <name type="scientific">Batillaria attramentaria</name>
    <dbReference type="NCBI Taxonomy" id="370345"/>
    <lineage>
        <taxon>Eukaryota</taxon>
        <taxon>Metazoa</taxon>
        <taxon>Spiralia</taxon>
        <taxon>Lophotrochozoa</taxon>
        <taxon>Mollusca</taxon>
        <taxon>Gastropoda</taxon>
        <taxon>Caenogastropoda</taxon>
        <taxon>Sorbeoconcha</taxon>
        <taxon>Cerithioidea</taxon>
        <taxon>Batillariidae</taxon>
        <taxon>Batillaria</taxon>
    </lineage>
</organism>
<dbReference type="SUPFAM" id="SSF51735">
    <property type="entry name" value="NAD(P)-binding Rossmann-fold domains"/>
    <property type="match status" value="1"/>
</dbReference>
<evidence type="ECO:0000256" key="1">
    <source>
        <dbReference type="ARBA" id="ARBA00006484"/>
    </source>
</evidence>
<dbReference type="InterPro" id="IPR036291">
    <property type="entry name" value="NAD(P)-bd_dom_sf"/>
</dbReference>
<evidence type="ECO:0000256" key="2">
    <source>
        <dbReference type="ARBA" id="ARBA00022857"/>
    </source>
</evidence>
<protein>
    <recommendedName>
        <fullName evidence="6">L-xylulose reductase</fullName>
    </recommendedName>
</protein>
<evidence type="ECO:0000313" key="5">
    <source>
        <dbReference type="Proteomes" id="UP001519460"/>
    </source>
</evidence>
<proteinExistence type="inferred from homology"/>
<dbReference type="InterPro" id="IPR051737">
    <property type="entry name" value="L-xylulose/Carbonyl_redctase"/>
</dbReference>
<comment type="caution">
    <text evidence="4">The sequence shown here is derived from an EMBL/GenBank/DDBJ whole genome shotgun (WGS) entry which is preliminary data.</text>
</comment>
<dbReference type="Proteomes" id="UP001519460">
    <property type="component" value="Unassembled WGS sequence"/>
</dbReference>
<keyword evidence="5" id="KW-1185">Reference proteome</keyword>
<evidence type="ECO:0000256" key="3">
    <source>
        <dbReference type="RuleBase" id="RU000363"/>
    </source>
</evidence>
<dbReference type="PANTHER" id="PTHR44252:SF3">
    <property type="entry name" value="D-ERYTHRULOSE REDUCTASE-RELATED"/>
    <property type="match status" value="1"/>
</dbReference>
<accession>A0ABD0LSB1</accession>
<dbReference type="PRINTS" id="PR00080">
    <property type="entry name" value="SDRFAMILY"/>
</dbReference>
<dbReference type="PANTHER" id="PTHR44252">
    <property type="entry name" value="D-ERYTHRULOSE REDUCTASE"/>
    <property type="match status" value="1"/>
</dbReference>
<comment type="similarity">
    <text evidence="1 3">Belongs to the short-chain dehydrogenases/reductases (SDR) family.</text>
</comment>
<dbReference type="PRINTS" id="PR00081">
    <property type="entry name" value="GDHRDH"/>
</dbReference>